<dbReference type="PROSITE" id="PS00389">
    <property type="entry name" value="ATPASE_DELTA"/>
    <property type="match status" value="1"/>
</dbReference>
<evidence type="ECO:0000313" key="13">
    <source>
        <dbReference type="Proteomes" id="UP000314982"/>
    </source>
</evidence>
<reference evidence="12" key="2">
    <citation type="submission" date="2025-08" db="UniProtKB">
        <authorList>
            <consortium name="Ensembl"/>
        </authorList>
    </citation>
    <scope>IDENTIFICATION</scope>
</reference>
<evidence type="ECO:0000256" key="1">
    <source>
        <dbReference type="ARBA" id="ARBA00004370"/>
    </source>
</evidence>
<evidence type="ECO:0000256" key="7">
    <source>
        <dbReference type="ARBA" id="ARBA00023310"/>
    </source>
</evidence>
<dbReference type="Pfam" id="PF00213">
    <property type="entry name" value="OSCP"/>
    <property type="match status" value="1"/>
</dbReference>
<sequence>MASTKAAIRYAKAILDLSNSKGISESVNNDMKLIASTINGNLELNTFIQNPTIKVEVKESALLEVFATVDNVTKGLLHLLFENKRFEILGAIAVKYSELFDIMNNVEVAKVTTAIAMDAALEAKVLAKIATLSDKKITIENIVDPAIIGGFILRIGDQQYNASVANRLQVLKRELRIKEG</sequence>
<dbReference type="NCBIfam" id="TIGR01145">
    <property type="entry name" value="ATP_synt_delta"/>
    <property type="match status" value="1"/>
</dbReference>
<evidence type="ECO:0000313" key="12">
    <source>
        <dbReference type="Ensembl" id="ENSHHUP00000030631.1"/>
    </source>
</evidence>
<accession>A0A4W5LWD8</accession>
<evidence type="ECO:0000256" key="10">
    <source>
        <dbReference type="ARBA" id="ARBA00073432"/>
    </source>
</evidence>
<dbReference type="Proteomes" id="UP000314982">
    <property type="component" value="Unassembled WGS sequence"/>
</dbReference>
<evidence type="ECO:0000256" key="2">
    <source>
        <dbReference type="ARBA" id="ARBA00007046"/>
    </source>
</evidence>
<evidence type="ECO:0000256" key="8">
    <source>
        <dbReference type="ARBA" id="ARBA00033369"/>
    </source>
</evidence>
<dbReference type="STRING" id="62062.ENSHHUP00000030631"/>
<keyword evidence="7" id="KW-0066">ATP synthesis</keyword>
<keyword evidence="3" id="KW-0813">Transport</keyword>
<evidence type="ECO:0000256" key="5">
    <source>
        <dbReference type="ARBA" id="ARBA00023065"/>
    </source>
</evidence>
<dbReference type="GeneTree" id="ENSGT00390000015060"/>
<keyword evidence="6" id="KW-0472">Membrane</keyword>
<evidence type="ECO:0000256" key="3">
    <source>
        <dbReference type="ARBA" id="ARBA00022448"/>
    </source>
</evidence>
<dbReference type="HAMAP" id="MF_01416">
    <property type="entry name" value="ATP_synth_delta_bact"/>
    <property type="match status" value="1"/>
</dbReference>
<dbReference type="GO" id="GO:0046933">
    <property type="term" value="F:proton-transporting ATP synthase activity, rotational mechanism"/>
    <property type="evidence" value="ECO:0007669"/>
    <property type="project" value="InterPro"/>
</dbReference>
<dbReference type="Ensembl" id="ENSHHUT00000031906.1">
    <property type="protein sequence ID" value="ENSHHUP00000030631.1"/>
    <property type="gene ID" value="ENSHHUG00000019503.1"/>
</dbReference>
<keyword evidence="13" id="KW-1185">Reference proteome</keyword>
<organism evidence="12 13">
    <name type="scientific">Hucho hucho</name>
    <name type="common">huchen</name>
    <dbReference type="NCBI Taxonomy" id="62062"/>
    <lineage>
        <taxon>Eukaryota</taxon>
        <taxon>Metazoa</taxon>
        <taxon>Chordata</taxon>
        <taxon>Craniata</taxon>
        <taxon>Vertebrata</taxon>
        <taxon>Euteleostomi</taxon>
        <taxon>Actinopterygii</taxon>
        <taxon>Neopterygii</taxon>
        <taxon>Teleostei</taxon>
        <taxon>Protacanthopterygii</taxon>
        <taxon>Salmoniformes</taxon>
        <taxon>Salmonidae</taxon>
        <taxon>Salmoninae</taxon>
        <taxon>Hucho</taxon>
    </lineage>
</organism>
<dbReference type="PRINTS" id="PR00125">
    <property type="entry name" value="ATPASEDELTA"/>
</dbReference>
<dbReference type="InterPro" id="IPR026015">
    <property type="entry name" value="ATP_synth_OSCP/delta_N_sf"/>
</dbReference>
<dbReference type="Gene3D" id="1.10.520.20">
    <property type="entry name" value="N-terminal domain of the delta subunit of the F1F0-ATP synthase"/>
    <property type="match status" value="1"/>
</dbReference>
<proteinExistence type="inferred from homology"/>
<dbReference type="AlphaFoldDB" id="A0A4W5LWD8"/>
<protein>
    <recommendedName>
        <fullName evidence="10">ATP synthase peripheral stalk subunit OSCP, mitochondrial</fullName>
    </recommendedName>
    <alternativeName>
        <fullName evidence="11">ATP synthase subunit O</fullName>
    </alternativeName>
    <alternativeName>
        <fullName evidence="8">Oligomycin sensitivity conferral protein</fullName>
    </alternativeName>
</protein>
<evidence type="ECO:0000256" key="11">
    <source>
        <dbReference type="ARBA" id="ARBA00078525"/>
    </source>
</evidence>
<dbReference type="SUPFAM" id="SSF47928">
    <property type="entry name" value="N-terminal domain of the delta subunit of the F1F0-ATP synthase"/>
    <property type="match status" value="1"/>
</dbReference>
<evidence type="ECO:0000256" key="6">
    <source>
        <dbReference type="ARBA" id="ARBA00023136"/>
    </source>
</evidence>
<evidence type="ECO:0000256" key="9">
    <source>
        <dbReference type="ARBA" id="ARBA00064647"/>
    </source>
</evidence>
<dbReference type="InterPro" id="IPR000711">
    <property type="entry name" value="ATPase_OSCP/dsu"/>
</dbReference>
<reference evidence="12" key="3">
    <citation type="submission" date="2025-09" db="UniProtKB">
        <authorList>
            <consortium name="Ensembl"/>
        </authorList>
    </citation>
    <scope>IDENTIFICATION</scope>
</reference>
<name>A0A4W5LWD8_9TELE</name>
<comment type="similarity">
    <text evidence="2">Belongs to the ATPase delta chain family.</text>
</comment>
<comment type="subcellular location">
    <subcellularLocation>
        <location evidence="1">Membrane</location>
    </subcellularLocation>
</comment>
<dbReference type="PANTHER" id="PTHR11910">
    <property type="entry name" value="ATP SYNTHASE DELTA CHAIN"/>
    <property type="match status" value="1"/>
</dbReference>
<keyword evidence="4" id="KW-0375">Hydrogen ion transport</keyword>
<dbReference type="GO" id="GO:0016020">
    <property type="term" value="C:membrane"/>
    <property type="evidence" value="ECO:0007669"/>
    <property type="project" value="UniProtKB-SubCell"/>
</dbReference>
<comment type="subunit">
    <text evidence="9">Component of the ATP synthase complex composed at least of ATP5F1A/subunit alpha, ATP5F1B/subunit beta, ATP5MC1/subunit c (homooctomer), MT-ATP6/subunit a, MT-ATP8/subunit 8, ATP5ME/subunit e, ATP5MF/subunit f, ATP5MG/subunit g, ATP5MK/subunit k, ATP5MJ/subunit j, ATP5F1C/subunit gamma, ATP5F1D/subunit delta, ATP5F1E/subunit epsilon, ATP5PF/subunit F6, ATP5PB/subunit b, ATP5PD/subunit d, ATP5PO/subunit OSCP. ATP synthase complex consists of a soluble F(1) head domain (subunits alpha(3) and beta(3)) - the catalytic core - and a membrane F(0) domain - the membrane proton channel (subunits c, a, 8, e, f, g, k and j). These two domains are linked by a central stalk (subunits gamma, delta, and epsilon) rotating inside the F1 region and a stationary peripheral stalk (subunits F6, b, d, and OSCP).</text>
</comment>
<reference evidence="13" key="1">
    <citation type="submission" date="2018-06" db="EMBL/GenBank/DDBJ databases">
        <title>Genome assembly of Danube salmon.</title>
        <authorList>
            <person name="Macqueen D.J."/>
            <person name="Gundappa M.K."/>
        </authorList>
    </citation>
    <scope>NUCLEOTIDE SEQUENCE [LARGE SCALE GENOMIC DNA]</scope>
</reference>
<evidence type="ECO:0000256" key="4">
    <source>
        <dbReference type="ARBA" id="ARBA00022781"/>
    </source>
</evidence>
<dbReference type="InterPro" id="IPR020781">
    <property type="entry name" value="ATPase_OSCP/d_CS"/>
</dbReference>
<keyword evidence="5" id="KW-0406">Ion transport</keyword>